<dbReference type="EMBL" id="QAAD01000005">
    <property type="protein sequence ID" value="PTN09398.1"/>
    <property type="molecule type" value="Genomic_DNA"/>
</dbReference>
<dbReference type="InterPro" id="IPR050859">
    <property type="entry name" value="Class-I_PLP-dep_aminotransf"/>
</dbReference>
<dbReference type="CDD" id="cd00609">
    <property type="entry name" value="AAT_like"/>
    <property type="match status" value="1"/>
</dbReference>
<dbReference type="AlphaFoldDB" id="A0A2T5C3P5"/>
<dbReference type="Pfam" id="PF00155">
    <property type="entry name" value="Aminotran_1_2"/>
    <property type="match status" value="1"/>
</dbReference>
<evidence type="ECO:0000256" key="3">
    <source>
        <dbReference type="ARBA" id="ARBA00022679"/>
    </source>
</evidence>
<evidence type="ECO:0000313" key="6">
    <source>
        <dbReference type="EMBL" id="PTN09398.1"/>
    </source>
</evidence>
<dbReference type="GO" id="GO:0008483">
    <property type="term" value="F:transaminase activity"/>
    <property type="evidence" value="ECO:0007669"/>
    <property type="project" value="UniProtKB-KW"/>
</dbReference>
<dbReference type="InterPro" id="IPR015421">
    <property type="entry name" value="PyrdxlP-dep_Trfase_major"/>
</dbReference>
<feature type="domain" description="Aminotransferase class I/classII large" evidence="5">
    <location>
        <begin position="48"/>
        <end position="388"/>
    </location>
</feature>
<comment type="cofactor">
    <cofactor evidence="1">
        <name>pyridoxal 5'-phosphate</name>
        <dbReference type="ChEBI" id="CHEBI:597326"/>
    </cofactor>
</comment>
<dbReference type="GO" id="GO:0030170">
    <property type="term" value="F:pyridoxal phosphate binding"/>
    <property type="evidence" value="ECO:0007669"/>
    <property type="project" value="InterPro"/>
</dbReference>
<dbReference type="GO" id="GO:1901605">
    <property type="term" value="P:alpha-amino acid metabolic process"/>
    <property type="evidence" value="ECO:0007669"/>
    <property type="project" value="TreeGrafter"/>
</dbReference>
<evidence type="ECO:0000256" key="1">
    <source>
        <dbReference type="ARBA" id="ARBA00001933"/>
    </source>
</evidence>
<evidence type="ECO:0000313" key="7">
    <source>
        <dbReference type="Proteomes" id="UP000243525"/>
    </source>
</evidence>
<name>A0A2T5C3P5_9BACT</name>
<dbReference type="InterPro" id="IPR004839">
    <property type="entry name" value="Aminotransferase_I/II_large"/>
</dbReference>
<comment type="caution">
    <text evidence="6">The sequence shown here is derived from an EMBL/GenBank/DDBJ whole genome shotgun (WGS) entry which is preliminary data.</text>
</comment>
<dbReference type="Gene3D" id="3.40.640.10">
    <property type="entry name" value="Type I PLP-dependent aspartate aminotransferase-like (Major domain)"/>
    <property type="match status" value="1"/>
</dbReference>
<dbReference type="PANTHER" id="PTHR42790:SF19">
    <property type="entry name" value="KYNURENINE_ALPHA-AMINOADIPATE AMINOTRANSFERASE, MITOCHONDRIAL"/>
    <property type="match status" value="1"/>
</dbReference>
<dbReference type="InterPro" id="IPR015424">
    <property type="entry name" value="PyrdxlP-dep_Trfase"/>
</dbReference>
<accession>A0A2T5C3P5</accession>
<evidence type="ECO:0000256" key="4">
    <source>
        <dbReference type="ARBA" id="ARBA00022898"/>
    </source>
</evidence>
<dbReference type="SUPFAM" id="SSF53383">
    <property type="entry name" value="PLP-dependent transferases"/>
    <property type="match status" value="1"/>
</dbReference>
<keyword evidence="2" id="KW-0032">Aminotransferase</keyword>
<dbReference type="OrthoDB" id="594134at2"/>
<evidence type="ECO:0000256" key="2">
    <source>
        <dbReference type="ARBA" id="ARBA00022576"/>
    </source>
</evidence>
<protein>
    <submittedName>
        <fullName evidence="6">2-aminoadipate transaminase</fullName>
    </submittedName>
</protein>
<evidence type="ECO:0000259" key="5">
    <source>
        <dbReference type="Pfam" id="PF00155"/>
    </source>
</evidence>
<dbReference type="PANTHER" id="PTHR42790">
    <property type="entry name" value="AMINOTRANSFERASE"/>
    <property type="match status" value="1"/>
</dbReference>
<keyword evidence="7" id="KW-1185">Reference proteome</keyword>
<gene>
    <name evidence="6" type="ORF">C8N47_105239</name>
</gene>
<organism evidence="6 7">
    <name type="scientific">Mangrovibacterium marinum</name>
    <dbReference type="NCBI Taxonomy" id="1639118"/>
    <lineage>
        <taxon>Bacteria</taxon>
        <taxon>Pseudomonadati</taxon>
        <taxon>Bacteroidota</taxon>
        <taxon>Bacteroidia</taxon>
        <taxon>Marinilabiliales</taxon>
        <taxon>Prolixibacteraceae</taxon>
        <taxon>Mangrovibacterium</taxon>
    </lineage>
</organism>
<dbReference type="Gene3D" id="3.90.1150.10">
    <property type="entry name" value="Aspartate Aminotransferase, domain 1"/>
    <property type="match status" value="1"/>
</dbReference>
<dbReference type="Proteomes" id="UP000243525">
    <property type="component" value="Unassembled WGS sequence"/>
</dbReference>
<sequence>MEDQFPEEKFSAQYRNIPASFVRSILNAIGQQKMISFAGGLPNASLFPVEALAESTRAVMADSGHTILQYAGSLGYYPLREWIAARYSAKYEMEITPEMVVITNGSQQAIDILSKLLINPGDRVILEKPSYLGAIQSMSAYLPDFREVDLLKDGVDLSQVENLFRNDDIKLMYAVTNAQNPSGISYSLEKRKDLAMLLRKYNQLLLEDDPYNEICFGDEFPAPVRNFAPNHVAWTGSFSKMVAPGMRNGWVVLPPALVPHFDKAKQASDLHPNNLTQYVLHHYLTHNDLDEHLQRIRTKYASQAACMTEVLERYLPNEVQITPPTGGMFIWLTLPDGLRADELIHKTMERGVIFVPGNSFYTKGQGSNHIRLNFTNAEPAEIETGVKIIAEEMEKMLCVVS</sequence>
<reference evidence="6 7" key="1">
    <citation type="submission" date="2018-04" db="EMBL/GenBank/DDBJ databases">
        <title>Genomic Encyclopedia of Archaeal and Bacterial Type Strains, Phase II (KMG-II): from individual species to whole genera.</title>
        <authorList>
            <person name="Goeker M."/>
        </authorList>
    </citation>
    <scope>NUCLEOTIDE SEQUENCE [LARGE SCALE GENOMIC DNA]</scope>
    <source>
        <strain evidence="6 7">DSM 28823</strain>
    </source>
</reference>
<keyword evidence="3" id="KW-0808">Transferase</keyword>
<dbReference type="InterPro" id="IPR015422">
    <property type="entry name" value="PyrdxlP-dep_Trfase_small"/>
</dbReference>
<dbReference type="RefSeq" id="WP_107821803.1">
    <property type="nucleotide sequence ID" value="NZ_OY782574.1"/>
</dbReference>
<keyword evidence="4" id="KW-0663">Pyridoxal phosphate</keyword>
<proteinExistence type="predicted"/>